<organism evidence="1 2">
    <name type="scientific">Empedobacter falsenii</name>
    <dbReference type="NCBI Taxonomy" id="343874"/>
    <lineage>
        <taxon>Bacteria</taxon>
        <taxon>Pseudomonadati</taxon>
        <taxon>Bacteroidota</taxon>
        <taxon>Flavobacteriia</taxon>
        <taxon>Flavobacteriales</taxon>
        <taxon>Weeksellaceae</taxon>
        <taxon>Empedobacter</taxon>
    </lineage>
</organism>
<sequence length="321" mass="34935">MKKLLYILPFIAQYSIAQVIISRDTNTTTDSSVGLEISSSNQAVALPEYNITAYNVHPYTKEPKGGAIVFSPNKNGGLNEDFYGYFYWDDDQHLWVKLLDSVSFSSDKDFSSPYFFTNYDGASNTSIGVDVLSPFSNINNSGNTTLSSMTNSNHINGTNLNAMTSNYWTIVPAGFQPTFKFAKTADAFVKVNAMLVKPGGGTFDFSIAMGVFINDVLVANKIFPFVNLADQGYCARRKITILAPVNNIPANIDQKVKIGFKIVGNNHFNSTNQSSGNNFTLNNGKISVGLGFSNTNGSTGTYCANSSFQSPINVTVYGVTR</sequence>
<dbReference type="GeneID" id="78400307"/>
<dbReference type="Proteomes" id="UP000510643">
    <property type="component" value="Chromosome"/>
</dbReference>
<evidence type="ECO:0000313" key="2">
    <source>
        <dbReference type="Proteomes" id="UP000510643"/>
    </source>
</evidence>
<dbReference type="RefSeq" id="WP_180905932.1">
    <property type="nucleotide sequence ID" value="NZ_CP040908.1"/>
</dbReference>
<dbReference type="AlphaFoldDB" id="A0A7H9DPE2"/>
<dbReference type="EMBL" id="CP040908">
    <property type="protein sequence ID" value="QLL57028.1"/>
    <property type="molecule type" value="Genomic_DNA"/>
</dbReference>
<name>A0A7H9DPE2_9FLAO</name>
<reference evidence="1 2" key="1">
    <citation type="submission" date="2019-06" db="EMBL/GenBank/DDBJ databases">
        <title>Emergence of pandrug resistant Empedobacter falsenii in China.</title>
        <authorList>
            <person name="Dong N."/>
            <person name="Chen S."/>
            <person name="Zhang R."/>
        </authorList>
    </citation>
    <scope>NUCLEOTIDE SEQUENCE [LARGE SCALE GENOMIC DNA]</scope>
    <source>
        <strain evidence="1 2">1681-1</strain>
    </source>
</reference>
<dbReference type="KEGG" id="efal:FH779_02525"/>
<evidence type="ECO:0000313" key="1">
    <source>
        <dbReference type="EMBL" id="QLL57028.1"/>
    </source>
</evidence>
<proteinExistence type="predicted"/>
<gene>
    <name evidence="1" type="ORF">FH779_02525</name>
</gene>
<protein>
    <submittedName>
        <fullName evidence="1">Uncharacterized protein</fullName>
    </submittedName>
</protein>
<keyword evidence="2" id="KW-1185">Reference proteome</keyword>
<accession>A0A7H9DPE2</accession>